<evidence type="ECO:0000313" key="4">
    <source>
        <dbReference type="Proteomes" id="UP000037962"/>
    </source>
</evidence>
<accession>A0A7V8RXG9</accession>
<name>A0A7V8RXG9_9MYCO</name>
<dbReference type="RefSeq" id="WP_043075848.1">
    <property type="nucleotide sequence ID" value="NZ_CP011530.1"/>
</dbReference>
<keyword evidence="4" id="KW-1185">Reference proteome</keyword>
<proteinExistence type="predicted"/>
<gene>
    <name evidence="1" type="ORF">AN908_08280</name>
    <name evidence="2" type="ORF">AN912_19440</name>
</gene>
<organism evidence="1 3">
    <name type="scientific">Mycobacteroides immunogenum</name>
    <dbReference type="NCBI Taxonomy" id="83262"/>
    <lineage>
        <taxon>Bacteria</taxon>
        <taxon>Bacillati</taxon>
        <taxon>Actinomycetota</taxon>
        <taxon>Actinomycetes</taxon>
        <taxon>Mycobacteriales</taxon>
        <taxon>Mycobacteriaceae</taxon>
        <taxon>Mycobacteroides</taxon>
    </lineage>
</organism>
<evidence type="ECO:0000313" key="3">
    <source>
        <dbReference type="Proteomes" id="UP000037843"/>
    </source>
</evidence>
<evidence type="ECO:0000313" key="1">
    <source>
        <dbReference type="EMBL" id="KPG14503.1"/>
    </source>
</evidence>
<dbReference type="EMBL" id="LJFS01000027">
    <property type="protein sequence ID" value="KPG30213.1"/>
    <property type="molecule type" value="Genomic_DNA"/>
</dbReference>
<dbReference type="EMBL" id="LJFO01000003">
    <property type="protein sequence ID" value="KPG14503.1"/>
    <property type="molecule type" value="Genomic_DNA"/>
</dbReference>
<dbReference type="KEGG" id="miz:BAB75_09315"/>
<sequence>MSATEMRCVEIQDELDAEDDLVEIGVVIGHLIAVAFDVSETTGIQVPEFNGDPNWFGGCYREIADKLGYKPTLAGDWWIDAPRWAA</sequence>
<evidence type="ECO:0000313" key="2">
    <source>
        <dbReference type="EMBL" id="KPG30213.1"/>
    </source>
</evidence>
<dbReference type="Proteomes" id="UP000037962">
    <property type="component" value="Unassembled WGS sequence"/>
</dbReference>
<dbReference type="GeneID" id="45764098"/>
<comment type="caution">
    <text evidence="1">The sequence shown here is derived from an EMBL/GenBank/DDBJ whole genome shotgun (WGS) entry which is preliminary data.</text>
</comment>
<reference evidence="3 4" key="1">
    <citation type="submission" date="2015-09" db="EMBL/GenBank/DDBJ databases">
        <title>Genome Sequences of Mycobacterium immunogenum Isolates, Recuperated from a Chloraminated Drinking Water Distribution System Simulator Subjected to Episodes of Nitrification.</title>
        <authorList>
            <person name="Gomez-Alvarez V."/>
            <person name="Revetta R.P."/>
        </authorList>
    </citation>
    <scope>NUCLEOTIDE SEQUENCE [LARGE SCALE GENOMIC DNA]</scope>
    <source>
        <strain evidence="1 3">H008</strain>
        <strain evidence="2 4">H076</strain>
    </source>
</reference>
<dbReference type="AlphaFoldDB" id="A0A7V8RXG9"/>
<protein>
    <submittedName>
        <fullName evidence="1">Uncharacterized protein</fullName>
    </submittedName>
</protein>
<dbReference type="Proteomes" id="UP000037843">
    <property type="component" value="Unassembled WGS sequence"/>
</dbReference>